<accession>A0A511ZMA9</accession>
<dbReference type="GO" id="GO:0003677">
    <property type="term" value="F:DNA binding"/>
    <property type="evidence" value="ECO:0007669"/>
    <property type="project" value="UniProtKB-KW"/>
</dbReference>
<dbReference type="OrthoDB" id="1137593at2"/>
<evidence type="ECO:0000259" key="4">
    <source>
        <dbReference type="PROSITE" id="PS50043"/>
    </source>
</evidence>
<dbReference type="AlphaFoldDB" id="A0A511ZMA9"/>
<organism evidence="5 6">
    <name type="scientific">Oceanobacillus sojae</name>
    <dbReference type="NCBI Taxonomy" id="582851"/>
    <lineage>
        <taxon>Bacteria</taxon>
        <taxon>Bacillati</taxon>
        <taxon>Bacillota</taxon>
        <taxon>Bacilli</taxon>
        <taxon>Bacillales</taxon>
        <taxon>Bacillaceae</taxon>
        <taxon>Oceanobacillus</taxon>
    </lineage>
</organism>
<dbReference type="InterPro" id="IPR036388">
    <property type="entry name" value="WH-like_DNA-bd_sf"/>
</dbReference>
<dbReference type="Pfam" id="PF25873">
    <property type="entry name" value="WHD_MalT"/>
    <property type="match status" value="1"/>
</dbReference>
<dbReference type="GO" id="GO:0006355">
    <property type="term" value="P:regulation of DNA-templated transcription"/>
    <property type="evidence" value="ECO:0007669"/>
    <property type="project" value="InterPro"/>
</dbReference>
<evidence type="ECO:0000313" key="6">
    <source>
        <dbReference type="Proteomes" id="UP000321558"/>
    </source>
</evidence>
<gene>
    <name evidence="5" type="ORF">OSO01_32990</name>
</gene>
<dbReference type="InterPro" id="IPR000792">
    <property type="entry name" value="Tscrpt_reg_LuxR_C"/>
</dbReference>
<dbReference type="InterPro" id="IPR027417">
    <property type="entry name" value="P-loop_NTPase"/>
</dbReference>
<dbReference type="Pfam" id="PF00196">
    <property type="entry name" value="GerE"/>
    <property type="match status" value="1"/>
</dbReference>
<dbReference type="Gene3D" id="3.40.50.300">
    <property type="entry name" value="P-loop containing nucleotide triphosphate hydrolases"/>
    <property type="match status" value="1"/>
</dbReference>
<evidence type="ECO:0000256" key="2">
    <source>
        <dbReference type="ARBA" id="ARBA00023125"/>
    </source>
</evidence>
<dbReference type="SUPFAM" id="SSF48452">
    <property type="entry name" value="TPR-like"/>
    <property type="match status" value="1"/>
</dbReference>
<dbReference type="InterPro" id="IPR016032">
    <property type="entry name" value="Sig_transdc_resp-reg_C-effctor"/>
</dbReference>
<dbReference type="InterPro" id="IPR041617">
    <property type="entry name" value="TPR_MalT"/>
</dbReference>
<dbReference type="EMBL" id="BJYM01000014">
    <property type="protein sequence ID" value="GEN88560.1"/>
    <property type="molecule type" value="Genomic_DNA"/>
</dbReference>
<dbReference type="SMART" id="SM00421">
    <property type="entry name" value="HTH_LUXR"/>
    <property type="match status" value="1"/>
</dbReference>
<dbReference type="PANTHER" id="PTHR44688:SF16">
    <property type="entry name" value="DNA-BINDING TRANSCRIPTIONAL ACTIVATOR DEVR_DOSR"/>
    <property type="match status" value="1"/>
</dbReference>
<protein>
    <recommendedName>
        <fullName evidence="4">HTH luxR-type domain-containing protein</fullName>
    </recommendedName>
</protein>
<name>A0A511ZMA9_9BACI</name>
<comment type="caution">
    <text evidence="5">The sequence shown here is derived from an EMBL/GenBank/DDBJ whole genome shotgun (WGS) entry which is preliminary data.</text>
</comment>
<dbReference type="PROSITE" id="PS50043">
    <property type="entry name" value="HTH_LUXR_2"/>
    <property type="match status" value="1"/>
</dbReference>
<keyword evidence="6" id="KW-1185">Reference proteome</keyword>
<evidence type="ECO:0000256" key="3">
    <source>
        <dbReference type="ARBA" id="ARBA00023163"/>
    </source>
</evidence>
<dbReference type="Gene3D" id="1.10.10.10">
    <property type="entry name" value="Winged helix-like DNA-binding domain superfamily/Winged helix DNA-binding domain"/>
    <property type="match status" value="1"/>
</dbReference>
<feature type="domain" description="HTH luxR-type" evidence="4">
    <location>
        <begin position="779"/>
        <end position="844"/>
    </location>
</feature>
<proteinExistence type="predicted"/>
<dbReference type="PANTHER" id="PTHR44688">
    <property type="entry name" value="DNA-BINDING TRANSCRIPTIONAL ACTIVATOR DEVR_DOSR"/>
    <property type="match status" value="1"/>
</dbReference>
<evidence type="ECO:0000313" key="5">
    <source>
        <dbReference type="EMBL" id="GEN88560.1"/>
    </source>
</evidence>
<keyword evidence="2" id="KW-0238">DNA-binding</keyword>
<keyword evidence="3" id="KW-0804">Transcription</keyword>
<dbReference type="RefSeq" id="WP_147211504.1">
    <property type="nucleotide sequence ID" value="NZ_BJYM01000014.1"/>
</dbReference>
<keyword evidence="1" id="KW-0805">Transcription regulation</keyword>
<sequence length="845" mass="97381">MQAVWLYSKTIVPKVPEAIINRDRLYALLKRNPHPRVTIVQAAAGYGKTTILSQWVHQLDEPAAWLSIDIMDNDPSRFWQYVLKAIAQATRQPIDERLEHLFDLQYMPPFELIVDSLLNELMIIESSLHIVLDDYHHIELDIIHEMISRLINYLPEHVHLYMASRTKLPLPVASWRVKNCVTEIGTEELSFTYQEVEAFYQKKHIIMDKTDFCRKILSETGGWAAGVQLGGISEERSAGSLDNSTSFVTEYMMQEIFSTLPESTQQFLLQTSLLKVLDPELCNDLTESSNSYEQLAELVDQGIFTIRLSPKKQTFRYHQLLAEVLEQERNNRYTGEELEALVKKAGGLLYARGEFNTAIDLVLEQQLYTLADQWINEQLLDIFYSGQIRLLIQWVDSLRAAACTVHVETLLIYAISLMTIQDMEKVAVVTKELDNRHEQDGWKDKDEHAELVSILISLKAYVHLALGNLDTFIELITKQVNRGLTNGKWYHAPVHYNLYHAKLTRTPLGTKGNYSSISDIRAFLEIFRQTDFKEHHVMGYSYGLFAEILYEAGQLEEALLEIKDGLHYAHRFNDRGLYVPLSILKGKIFMVQGQSAAAHTVWDHTLNQVPEWYWQRSIQAMKALAYLKENKIEAAETELFKTDRPEPLQIELGQELWLLVYCRLLMAKRAWQEALKIGLQVHEYAAKIDQIDLMIEASTLTAICYKQLKQESLAYVALHTALMSGSQSGYKRIFVDEPGFDHLLKDYQTYKRIKGSFQEEIPLDYLEELAAMGKPMEFLDEGLAALTLRERDVLRLLVSGVSNREMAKLLFLSEGTIRVYLTRIYSKLQVKSRAQAILRAKEWDI</sequence>
<dbReference type="CDD" id="cd06170">
    <property type="entry name" value="LuxR_C_like"/>
    <property type="match status" value="1"/>
</dbReference>
<dbReference type="Proteomes" id="UP000321558">
    <property type="component" value="Unassembled WGS sequence"/>
</dbReference>
<dbReference type="SUPFAM" id="SSF46894">
    <property type="entry name" value="C-terminal effector domain of the bipartite response regulators"/>
    <property type="match status" value="1"/>
</dbReference>
<dbReference type="InterPro" id="IPR059106">
    <property type="entry name" value="WHD_MalT"/>
</dbReference>
<dbReference type="STRING" id="582851.GCA_900162665_04581"/>
<evidence type="ECO:0000256" key="1">
    <source>
        <dbReference type="ARBA" id="ARBA00023015"/>
    </source>
</evidence>
<dbReference type="Gene3D" id="1.25.40.10">
    <property type="entry name" value="Tetratricopeptide repeat domain"/>
    <property type="match status" value="1"/>
</dbReference>
<reference evidence="5 6" key="1">
    <citation type="submission" date="2019-07" db="EMBL/GenBank/DDBJ databases">
        <title>Whole genome shotgun sequence of Oceanobacillus sojae NBRC 105379.</title>
        <authorList>
            <person name="Hosoyama A."/>
            <person name="Uohara A."/>
            <person name="Ohji S."/>
            <person name="Ichikawa N."/>
        </authorList>
    </citation>
    <scope>NUCLEOTIDE SEQUENCE [LARGE SCALE GENOMIC DNA]</scope>
    <source>
        <strain evidence="5 6">NBRC 105379</strain>
    </source>
</reference>
<dbReference type="SUPFAM" id="SSF52540">
    <property type="entry name" value="P-loop containing nucleoside triphosphate hydrolases"/>
    <property type="match status" value="1"/>
</dbReference>
<dbReference type="Pfam" id="PF17874">
    <property type="entry name" value="TPR_MalT"/>
    <property type="match status" value="1"/>
</dbReference>
<dbReference type="InterPro" id="IPR011990">
    <property type="entry name" value="TPR-like_helical_dom_sf"/>
</dbReference>
<dbReference type="PRINTS" id="PR00038">
    <property type="entry name" value="HTHLUXR"/>
</dbReference>